<reference evidence="14 15" key="1">
    <citation type="journal article" date="2019" name="Appl. Microbiol. Biotechnol.">
        <title>Genome sequence of Isaria javanica and comparative genome analysis insights into family S53 peptidase evolution in fungal entomopathogens.</title>
        <authorList>
            <person name="Lin R."/>
            <person name="Zhang X."/>
            <person name="Xin B."/>
            <person name="Zou M."/>
            <person name="Gao Y."/>
            <person name="Qin F."/>
            <person name="Hu Q."/>
            <person name="Xie B."/>
            <person name="Cheng X."/>
        </authorList>
    </citation>
    <scope>NUCLEOTIDE SEQUENCE [LARGE SCALE GENOMIC DNA]</scope>
    <source>
        <strain evidence="14 15">IJ1G</strain>
    </source>
</reference>
<evidence type="ECO:0000256" key="1">
    <source>
        <dbReference type="ARBA" id="ARBA00004191"/>
    </source>
</evidence>
<feature type="region of interest" description="Disordered" evidence="13">
    <location>
        <begin position="250"/>
        <end position="296"/>
    </location>
</feature>
<dbReference type="GO" id="GO:0042973">
    <property type="term" value="F:glucan endo-1,3-beta-D-glucosidase activity"/>
    <property type="evidence" value="ECO:0007669"/>
    <property type="project" value="TreeGrafter"/>
</dbReference>
<evidence type="ECO:0000256" key="2">
    <source>
        <dbReference type="ARBA" id="ARBA00008773"/>
    </source>
</evidence>
<evidence type="ECO:0000256" key="10">
    <source>
        <dbReference type="ARBA" id="ARBA00041495"/>
    </source>
</evidence>
<dbReference type="STRING" id="43265.A0A545VYW2"/>
<comment type="similarity">
    <text evidence="2">Belongs to the glycosyl hydrolase 17 family.</text>
</comment>
<dbReference type="GO" id="GO:0009277">
    <property type="term" value="C:fungal-type cell wall"/>
    <property type="evidence" value="ECO:0007669"/>
    <property type="project" value="TreeGrafter"/>
</dbReference>
<dbReference type="Proteomes" id="UP000315783">
    <property type="component" value="Unassembled WGS sequence"/>
</dbReference>
<evidence type="ECO:0000256" key="3">
    <source>
        <dbReference type="ARBA" id="ARBA00022512"/>
    </source>
</evidence>
<evidence type="ECO:0000256" key="5">
    <source>
        <dbReference type="ARBA" id="ARBA00022729"/>
    </source>
</evidence>
<evidence type="ECO:0000313" key="14">
    <source>
        <dbReference type="EMBL" id="TQV95881.1"/>
    </source>
</evidence>
<proteinExistence type="inferred from homology"/>
<organism evidence="14 15">
    <name type="scientific">Cordyceps javanica</name>
    <dbReference type="NCBI Taxonomy" id="43265"/>
    <lineage>
        <taxon>Eukaryota</taxon>
        <taxon>Fungi</taxon>
        <taxon>Dikarya</taxon>
        <taxon>Ascomycota</taxon>
        <taxon>Pezizomycotina</taxon>
        <taxon>Sordariomycetes</taxon>
        <taxon>Hypocreomycetidae</taxon>
        <taxon>Hypocreales</taxon>
        <taxon>Cordycipitaceae</taxon>
        <taxon>Cordyceps</taxon>
    </lineage>
</organism>
<keyword evidence="4" id="KW-0964">Secreted</keyword>
<dbReference type="PANTHER" id="PTHR16631">
    <property type="entry name" value="GLUCAN 1,3-BETA-GLUCOSIDASE"/>
    <property type="match status" value="1"/>
</dbReference>
<dbReference type="SUPFAM" id="SSF51445">
    <property type="entry name" value="(Trans)glycosidases"/>
    <property type="match status" value="1"/>
</dbReference>
<comment type="subcellular location">
    <subcellularLocation>
        <location evidence="1">Secreted</location>
        <location evidence="1">Cell wall</location>
    </subcellularLocation>
</comment>
<dbReference type="GO" id="GO:0009986">
    <property type="term" value="C:cell surface"/>
    <property type="evidence" value="ECO:0007669"/>
    <property type="project" value="TreeGrafter"/>
</dbReference>
<evidence type="ECO:0000313" key="15">
    <source>
        <dbReference type="Proteomes" id="UP000315783"/>
    </source>
</evidence>
<protein>
    <recommendedName>
        <fullName evidence="9">Probable beta-glucosidase btgE</fullName>
    </recommendedName>
    <alternativeName>
        <fullName evidence="10">Beta-D-glucoside glucohydrolase btgE</fullName>
    </alternativeName>
    <alternativeName>
        <fullName evidence="12">Cellobiase btgE</fullName>
    </alternativeName>
    <alternativeName>
        <fullName evidence="11">Gentiobiase btgE</fullName>
    </alternativeName>
</protein>
<dbReference type="InterPro" id="IPR050732">
    <property type="entry name" value="Beta-glucan_modifiers"/>
</dbReference>
<dbReference type="GO" id="GO:0005576">
    <property type="term" value="C:extracellular region"/>
    <property type="evidence" value="ECO:0007669"/>
    <property type="project" value="TreeGrafter"/>
</dbReference>
<gene>
    <name evidence="14" type="ORF">IF1G_05710</name>
</gene>
<keyword evidence="6" id="KW-0378">Hydrolase</keyword>
<dbReference type="EMBL" id="SPUK01000007">
    <property type="protein sequence ID" value="TQV95881.1"/>
    <property type="molecule type" value="Genomic_DNA"/>
</dbReference>
<feature type="compositionally biased region" description="Low complexity" evidence="13">
    <location>
        <begin position="263"/>
        <end position="286"/>
    </location>
</feature>
<dbReference type="Gene3D" id="3.20.20.80">
    <property type="entry name" value="Glycosidases"/>
    <property type="match status" value="1"/>
</dbReference>
<keyword evidence="3" id="KW-0134">Cell wall</keyword>
<keyword evidence="5" id="KW-0732">Signal</keyword>
<dbReference type="AlphaFoldDB" id="A0A545VYW2"/>
<keyword evidence="7" id="KW-0326">Glycosidase</keyword>
<dbReference type="OrthoDB" id="4082933at2759"/>
<keyword evidence="15" id="KW-1185">Reference proteome</keyword>
<evidence type="ECO:0000256" key="6">
    <source>
        <dbReference type="ARBA" id="ARBA00022801"/>
    </source>
</evidence>
<evidence type="ECO:0000256" key="12">
    <source>
        <dbReference type="ARBA" id="ARBA00042762"/>
    </source>
</evidence>
<comment type="function">
    <text evidence="8">Beta-glucosidases are one of a number of cellulolytic enzymes involved in the degradation of cellulosic biomass. Catalyzes the last step releasing glucose from the inhibitory cellobiose.</text>
</comment>
<dbReference type="GO" id="GO:0071555">
    <property type="term" value="P:cell wall organization"/>
    <property type="evidence" value="ECO:0007669"/>
    <property type="project" value="TreeGrafter"/>
</dbReference>
<comment type="caution">
    <text evidence="14">The sequence shown here is derived from an EMBL/GenBank/DDBJ whole genome shotgun (WGS) entry which is preliminary data.</text>
</comment>
<evidence type="ECO:0000256" key="9">
    <source>
        <dbReference type="ARBA" id="ARBA00039284"/>
    </source>
</evidence>
<name>A0A545VYW2_9HYPO</name>
<evidence type="ECO:0000256" key="4">
    <source>
        <dbReference type="ARBA" id="ARBA00022525"/>
    </source>
</evidence>
<evidence type="ECO:0000256" key="11">
    <source>
        <dbReference type="ARBA" id="ARBA00041516"/>
    </source>
</evidence>
<dbReference type="InterPro" id="IPR017853">
    <property type="entry name" value="GH"/>
</dbReference>
<evidence type="ECO:0000256" key="7">
    <source>
        <dbReference type="ARBA" id="ARBA00023295"/>
    </source>
</evidence>
<evidence type="ECO:0000256" key="8">
    <source>
        <dbReference type="ARBA" id="ARBA00024983"/>
    </source>
</evidence>
<evidence type="ECO:0000256" key="13">
    <source>
        <dbReference type="SAM" id="MobiDB-lite"/>
    </source>
</evidence>
<dbReference type="PANTHER" id="PTHR16631:SF24">
    <property type="entry name" value="FAMILY 17 GLUCOSIDASE SCW11-RELATED"/>
    <property type="match status" value="1"/>
</dbReference>
<sequence length="561" mass="58100">MKATFFAAAAAMAGAASAANHRHAHQMFAKRGHAASTGFPFPVPTGEVCRPGCTTIYKTITGEATLVPVPVTTVTSTSTNYSTVTITRSPTVVPSPVQTTTVVVVPTPEVQRCPTPGTYTFPATTLTVTDTTTVCGAASTSVPAGTHTIGGVTTVVTTQTTVTCPVATVVTSGGVTTSTIVQTEYVCPTAGTYTIGAHTTACATETVIVYPTATTIVPGTYTKPEVVVTATKTDYVTICPYTSSGLLTSTPTPSAVNTPVPAPASSTATAVPAAPSSSAPSAPSAPGNSKTEVGGDNDHYAITYGPYDGATGQCKSADQVKKDIAQIKAAKFQAVRIYGTDCDTLVNVVPACVEQGLQVIAGIFVKPGQQCSINTPEVKKQVDDLIAMNNWDAVRLLVISNESIMNGVCSASELAQLIKDVKTQCSGYQGPVTIAETLNIWQQKEVAATMCPLVDVVGANIHAIFNPNVDAAGAGDFVKGQMDILKDICGKNVINLETGWKNEGPCNGKACPGPSDQQKAISSIREKCGSTSVFFSFDNESWKPTPDQRWGLGAIFGFSSQ</sequence>
<accession>A0A545VYW2</accession>